<sequence>MPFAVIAWPAAGRVVVVGGSEVSRRITRLVWDMRRDGPYRAPRGSELAALDALADAVARGDHAAATEAGAPLGLAATREGDRLLLLSGNGDERAWLAIVLRAVPRAVVEVPHPNADLATELVGLALAERRPDVLYLQAGAHRIAGAPPEARDRVDCPADVSSRDDAPFSRVADVLVRRGLPQIQLHGFADRDGVDVVLSPGAAPEGALLTAVRERLADAGERVGEGDDERWSDLLGRRNVQGRAAARAGTAFVHLELSRSLRRDADRRDAVAAALDKALDAT</sequence>
<protein>
    <submittedName>
        <fullName evidence="1">Uncharacterized protein</fullName>
    </submittedName>
</protein>
<evidence type="ECO:0000313" key="1">
    <source>
        <dbReference type="EMBL" id="TDQ48968.1"/>
    </source>
</evidence>
<dbReference type="Proteomes" id="UP000295705">
    <property type="component" value="Unassembled WGS sequence"/>
</dbReference>
<dbReference type="AlphaFoldDB" id="A0A4R6UP47"/>
<proteinExistence type="predicted"/>
<dbReference type="EMBL" id="SNYO01000011">
    <property type="protein sequence ID" value="TDQ48968.1"/>
    <property type="molecule type" value="Genomic_DNA"/>
</dbReference>
<evidence type="ECO:0000313" key="2">
    <source>
        <dbReference type="Proteomes" id="UP000295705"/>
    </source>
</evidence>
<organism evidence="1 2">
    <name type="scientific">Actinomycetospora succinea</name>
    <dbReference type="NCBI Taxonomy" id="663603"/>
    <lineage>
        <taxon>Bacteria</taxon>
        <taxon>Bacillati</taxon>
        <taxon>Actinomycetota</taxon>
        <taxon>Actinomycetes</taxon>
        <taxon>Pseudonocardiales</taxon>
        <taxon>Pseudonocardiaceae</taxon>
        <taxon>Actinomycetospora</taxon>
    </lineage>
</organism>
<keyword evidence="2" id="KW-1185">Reference proteome</keyword>
<reference evidence="1 2" key="1">
    <citation type="submission" date="2019-03" db="EMBL/GenBank/DDBJ databases">
        <title>Genomic Encyclopedia of Type Strains, Phase IV (KMG-IV): sequencing the most valuable type-strain genomes for metagenomic binning, comparative biology and taxonomic classification.</title>
        <authorList>
            <person name="Goeker M."/>
        </authorList>
    </citation>
    <scope>NUCLEOTIDE SEQUENCE [LARGE SCALE GENOMIC DNA]</scope>
    <source>
        <strain evidence="1 2">DSM 45775</strain>
    </source>
</reference>
<accession>A0A4R6UP47</accession>
<name>A0A4R6UP47_9PSEU</name>
<comment type="caution">
    <text evidence="1">The sequence shown here is derived from an EMBL/GenBank/DDBJ whole genome shotgun (WGS) entry which is preliminary data.</text>
</comment>
<gene>
    <name evidence="1" type="ORF">EV188_111138</name>
</gene>